<name>A0ABQ0WX64_9LACO</name>
<accession>A0ABQ0WX64</accession>
<dbReference type="RefSeq" id="WP_057732931.1">
    <property type="nucleotide sequence ID" value="NZ_BJZK01000019.1"/>
</dbReference>
<comment type="caution">
    <text evidence="1">The sequence shown here is derived from an EMBL/GenBank/DDBJ whole genome shotgun (WGS) entry which is preliminary data.</text>
</comment>
<evidence type="ECO:0000313" key="1">
    <source>
        <dbReference type="EMBL" id="GEO72469.1"/>
    </source>
</evidence>
<dbReference type="EMBL" id="BJZK01000019">
    <property type="protein sequence ID" value="GEO72469.1"/>
    <property type="molecule type" value="Genomic_DNA"/>
</dbReference>
<evidence type="ECO:0000313" key="2">
    <source>
        <dbReference type="Proteomes" id="UP000321794"/>
    </source>
</evidence>
<dbReference type="Proteomes" id="UP000321794">
    <property type="component" value="Unassembled WGS sequence"/>
</dbReference>
<gene>
    <name evidence="1" type="ORF">LZY01_16370</name>
</gene>
<reference evidence="1 2" key="1">
    <citation type="submission" date="2019-07" db="EMBL/GenBank/DDBJ databases">
        <title>Whole genome shotgun sequence of Lactobacillus zymae NBRC 107157.</title>
        <authorList>
            <person name="Hosoyama A."/>
            <person name="Uohara A."/>
            <person name="Ohji S."/>
            <person name="Ichikawa N."/>
        </authorList>
    </citation>
    <scope>NUCLEOTIDE SEQUENCE [LARGE SCALE GENOMIC DNA]</scope>
    <source>
        <strain evidence="1 2">NBRC 107157</strain>
    </source>
</reference>
<organism evidence="1 2">
    <name type="scientific">Levilactobacillus zymae</name>
    <dbReference type="NCBI Taxonomy" id="267363"/>
    <lineage>
        <taxon>Bacteria</taxon>
        <taxon>Bacillati</taxon>
        <taxon>Bacillota</taxon>
        <taxon>Bacilli</taxon>
        <taxon>Lactobacillales</taxon>
        <taxon>Lactobacillaceae</taxon>
        <taxon>Levilactobacillus</taxon>
    </lineage>
</organism>
<sequence length="147" mass="17126">MNIEEYRQTITPLNKEINYQTSQMANQVYKLAKENNDDLKQLIVDPDFNFYNINGKFLSTETMSVELFSYGNEKIYFDTSREKIVYYQYDSSIQMKLPQPVSKELLCSMFEDIDCYKNAVHVLGLSGVLELSVKERSDILKSITSED</sequence>
<protein>
    <submittedName>
        <fullName evidence="1">Uncharacterized protein</fullName>
    </submittedName>
</protein>
<proteinExistence type="predicted"/>
<keyword evidence="2" id="KW-1185">Reference proteome</keyword>